<reference evidence="4" key="1">
    <citation type="journal article" date="2019" name="MBio">
        <title>Virus Genomes from Deep Sea Sediments Expand the Ocean Megavirome and Support Independent Origins of Viral Gigantism.</title>
        <authorList>
            <person name="Backstrom D."/>
            <person name="Yutin N."/>
            <person name="Jorgensen S.L."/>
            <person name="Dharamshi J."/>
            <person name="Homa F."/>
            <person name="Zaremba-Niedwiedzka K."/>
            <person name="Spang A."/>
            <person name="Wolf Y.I."/>
            <person name="Koonin E.V."/>
            <person name="Ettema T.J."/>
        </authorList>
    </citation>
    <scope>NUCLEOTIDE SEQUENCE</scope>
</reference>
<dbReference type="SUPFAM" id="SSF54001">
    <property type="entry name" value="Cysteine proteinases"/>
    <property type="match status" value="1"/>
</dbReference>
<dbReference type="PROSITE" id="PS50235">
    <property type="entry name" value="USP_3"/>
    <property type="match status" value="1"/>
</dbReference>
<dbReference type="Gene3D" id="3.90.70.10">
    <property type="entry name" value="Cysteine proteinases"/>
    <property type="match status" value="1"/>
</dbReference>
<sequence>MAQPDQWNRSKGRQTMYDSDGDTTYSIGSFFSGSDSDGDNDGSPNDIMAKFVHKTKQKEKEKEKEQKNMKSIEEERAGYITRGLSGFKNIGNTCYMNSTLQCICHVSMFISVLLNPTHYTKISNNTEMNIIRKLGKRKRECEGIGKDTQINLNLSEIESEMASTITHQLKKLLDGYWKINCTITPVNLKKTIGEHNKEFRDFGQKDSQELLNLILNNIHEETNVKEFENIKMKHMPKSIIGLNRIKKHCDAVVKSPTSSIDQKSRVIKMYHTYRDKYMDDVIRWNAYKYWEKHVKRGYSPITQLFSGLHYEIVQCNTCKKISSTFALFNTLSIEINQCKETTLEDCLKNFSYGEILQNDEQYSCSACKKKVNATKTIFIWEPPEICIIAFKRFKNDGNMQWKIMEKVIFPINGLELTDNYSDIHQPEEKCIYDLCGVINHTGSLNFGHYTAYCKNPLNKLWYEFDDDDIFHVPKHKLENEIVTKNAYVLFYERRREA</sequence>
<dbReference type="InterPro" id="IPR001394">
    <property type="entry name" value="Peptidase_C19_UCH"/>
</dbReference>
<dbReference type="PANTHER" id="PTHR21646">
    <property type="entry name" value="UBIQUITIN CARBOXYL-TERMINAL HYDROLASE"/>
    <property type="match status" value="1"/>
</dbReference>
<name>A0A481YZD4_9VIRU</name>
<evidence type="ECO:0000256" key="2">
    <source>
        <dbReference type="SAM" id="MobiDB-lite"/>
    </source>
</evidence>
<evidence type="ECO:0000256" key="1">
    <source>
        <dbReference type="SAM" id="Coils"/>
    </source>
</evidence>
<keyword evidence="4" id="KW-0378">Hydrolase</keyword>
<dbReference type="EMBL" id="MK500393">
    <property type="protein sequence ID" value="QBK88612.1"/>
    <property type="molecule type" value="Genomic_DNA"/>
</dbReference>
<dbReference type="InterPro" id="IPR028889">
    <property type="entry name" value="USP"/>
</dbReference>
<dbReference type="PROSITE" id="PS00972">
    <property type="entry name" value="USP_1"/>
    <property type="match status" value="1"/>
</dbReference>
<dbReference type="GO" id="GO:0016579">
    <property type="term" value="P:protein deubiquitination"/>
    <property type="evidence" value="ECO:0007669"/>
    <property type="project" value="InterPro"/>
</dbReference>
<dbReference type="InterPro" id="IPR018200">
    <property type="entry name" value="USP_CS"/>
</dbReference>
<dbReference type="Pfam" id="PF00443">
    <property type="entry name" value="UCH"/>
    <property type="match status" value="1"/>
</dbReference>
<proteinExistence type="predicted"/>
<feature type="domain" description="USP" evidence="3">
    <location>
        <begin position="85"/>
        <end position="494"/>
    </location>
</feature>
<dbReference type="CDD" id="cd02674">
    <property type="entry name" value="Peptidase_C19R"/>
    <property type="match status" value="1"/>
</dbReference>
<feature type="coiled-coil region" evidence="1">
    <location>
        <begin position="55"/>
        <end position="82"/>
    </location>
</feature>
<gene>
    <name evidence="4" type="ORF">LCMiAC01_02900</name>
</gene>
<dbReference type="PANTHER" id="PTHR21646:SF46">
    <property type="entry name" value="UBIQUITIN CARBOXYL-TERMINAL HYDROLASE"/>
    <property type="match status" value="1"/>
</dbReference>
<keyword evidence="1" id="KW-0175">Coiled coil</keyword>
<dbReference type="InterPro" id="IPR038765">
    <property type="entry name" value="Papain-like_cys_pep_sf"/>
</dbReference>
<dbReference type="InterPro" id="IPR050185">
    <property type="entry name" value="Ub_carboxyl-term_hydrolase"/>
</dbReference>
<feature type="compositionally biased region" description="Low complexity" evidence="2">
    <location>
        <begin position="26"/>
        <end position="47"/>
    </location>
</feature>
<organism evidence="4">
    <name type="scientific">Mimivirus LCMiAC01</name>
    <dbReference type="NCBI Taxonomy" id="2506608"/>
    <lineage>
        <taxon>Viruses</taxon>
        <taxon>Varidnaviria</taxon>
        <taxon>Bamfordvirae</taxon>
        <taxon>Nucleocytoviricota</taxon>
        <taxon>Megaviricetes</taxon>
        <taxon>Imitervirales</taxon>
        <taxon>Mimiviridae</taxon>
        <taxon>Klosneuvirinae</taxon>
    </lineage>
</organism>
<protein>
    <submittedName>
        <fullName evidence="4">Ubiquitin carboxyl-terminal hydrolase</fullName>
    </submittedName>
</protein>
<dbReference type="GO" id="GO:0004843">
    <property type="term" value="F:cysteine-type deubiquitinase activity"/>
    <property type="evidence" value="ECO:0007669"/>
    <property type="project" value="InterPro"/>
</dbReference>
<evidence type="ECO:0000259" key="3">
    <source>
        <dbReference type="PROSITE" id="PS50235"/>
    </source>
</evidence>
<evidence type="ECO:0000313" key="4">
    <source>
        <dbReference type="EMBL" id="QBK88612.1"/>
    </source>
</evidence>
<dbReference type="PROSITE" id="PS00973">
    <property type="entry name" value="USP_2"/>
    <property type="match status" value="1"/>
</dbReference>
<accession>A0A481YZD4</accession>
<feature type="region of interest" description="Disordered" evidence="2">
    <location>
        <begin position="1"/>
        <end position="48"/>
    </location>
</feature>